<dbReference type="AlphaFoldDB" id="A0A087SUU1"/>
<dbReference type="EC" id="3.2.1.96" evidence="3"/>
<comment type="catalytic activity">
    <reaction evidence="7">
        <text>an N(4)-(oligosaccharide-(1-&gt;3)-[oligosaccharide-(1-&gt;6)]-beta-D-Man-(1-&gt;4)-beta-D-GlcNAc-(1-&gt;4)-alpha-D-GlcNAc)-L-asparaginyl-[protein] + H2O = an oligosaccharide-(1-&gt;3)-[oligosaccharide-(1-&gt;6)]-beta-D-Man-(1-&gt;4)-D-GlcNAc + N(4)-(N-acetyl-beta-D-glucosaminyl)-L-asparaginyl-[protein]</text>
        <dbReference type="Rhea" id="RHEA:73067"/>
        <dbReference type="Rhea" id="RHEA-COMP:12603"/>
        <dbReference type="Rhea" id="RHEA-COMP:18176"/>
        <dbReference type="ChEBI" id="CHEBI:15377"/>
        <dbReference type="ChEBI" id="CHEBI:132248"/>
        <dbReference type="ChEBI" id="CHEBI:192714"/>
        <dbReference type="ChEBI" id="CHEBI:192715"/>
        <dbReference type="EC" id="3.2.1.96"/>
    </reaction>
</comment>
<organism evidence="11 12">
    <name type="scientific">Stegodyphus mimosarum</name>
    <name type="common">African social velvet spider</name>
    <dbReference type="NCBI Taxonomy" id="407821"/>
    <lineage>
        <taxon>Eukaryota</taxon>
        <taxon>Metazoa</taxon>
        <taxon>Ecdysozoa</taxon>
        <taxon>Arthropoda</taxon>
        <taxon>Chelicerata</taxon>
        <taxon>Arachnida</taxon>
        <taxon>Araneae</taxon>
        <taxon>Araneomorphae</taxon>
        <taxon>Entelegynae</taxon>
        <taxon>Eresoidea</taxon>
        <taxon>Eresidae</taxon>
        <taxon>Stegodyphus</taxon>
    </lineage>
</organism>
<keyword evidence="4" id="KW-0963">Cytoplasm</keyword>
<feature type="non-terminal residue" evidence="11">
    <location>
        <position position="487"/>
    </location>
</feature>
<dbReference type="GO" id="GO:0005829">
    <property type="term" value="C:cytosol"/>
    <property type="evidence" value="ECO:0007669"/>
    <property type="project" value="UniProtKB-SubCell"/>
</dbReference>
<dbReference type="STRING" id="407821.A0A087SUU1"/>
<dbReference type="InterPro" id="IPR005201">
    <property type="entry name" value="TIM_ENGase"/>
</dbReference>
<dbReference type="GO" id="GO:0033925">
    <property type="term" value="F:mannosyl-glycoprotein endo-beta-N-acetylglucosaminidase activity"/>
    <property type="evidence" value="ECO:0007669"/>
    <property type="project" value="UniProtKB-EC"/>
</dbReference>
<keyword evidence="6" id="KW-0326">Glycosidase</keyword>
<dbReference type="CDD" id="cd06547">
    <property type="entry name" value="GH85_ENGase"/>
    <property type="match status" value="1"/>
</dbReference>
<dbReference type="EMBL" id="KK112056">
    <property type="protein sequence ID" value="KFM56630.1"/>
    <property type="molecule type" value="Genomic_DNA"/>
</dbReference>
<comment type="similarity">
    <text evidence="2">Belongs to the glycosyl hydrolase 85 family.</text>
</comment>
<evidence type="ECO:0000256" key="2">
    <source>
        <dbReference type="ARBA" id="ARBA00007849"/>
    </source>
</evidence>
<evidence type="ECO:0000313" key="12">
    <source>
        <dbReference type="Proteomes" id="UP000054359"/>
    </source>
</evidence>
<comment type="function">
    <text evidence="8">Endoglycosidase that releases N-glycans from glycoproteins by cleaving the beta-1,4-glycosidic bond in the N,N'-diacetylchitobiose core. Involved in the processing of free oligosaccharides in the cytosol.</text>
</comment>
<dbReference type="Proteomes" id="UP000054359">
    <property type="component" value="Unassembled WGS sequence"/>
</dbReference>
<evidence type="ECO:0000256" key="4">
    <source>
        <dbReference type="ARBA" id="ARBA00022490"/>
    </source>
</evidence>
<dbReference type="OrthoDB" id="284473at2759"/>
<protein>
    <recommendedName>
        <fullName evidence="9">Cytosolic endo-beta-N-acetylglucosaminidase</fullName>
        <ecNumber evidence="3">3.2.1.96</ecNumber>
    </recommendedName>
</protein>
<proteinExistence type="inferred from homology"/>
<feature type="domain" description="Cytosolic endo-beta-N-acetylglucosaminidase TIM barrel" evidence="10">
    <location>
        <begin position="55"/>
        <end position="330"/>
    </location>
</feature>
<dbReference type="Gene3D" id="3.20.20.80">
    <property type="entry name" value="Glycosidases"/>
    <property type="match status" value="1"/>
</dbReference>
<evidence type="ECO:0000256" key="5">
    <source>
        <dbReference type="ARBA" id="ARBA00022801"/>
    </source>
</evidence>
<keyword evidence="5" id="KW-0378">Hydrolase</keyword>
<dbReference type="InterPro" id="IPR032979">
    <property type="entry name" value="ENGase"/>
</dbReference>
<evidence type="ECO:0000256" key="8">
    <source>
        <dbReference type="ARBA" id="ARBA00054935"/>
    </source>
</evidence>
<evidence type="ECO:0000313" key="11">
    <source>
        <dbReference type="EMBL" id="KFM56630.1"/>
    </source>
</evidence>
<dbReference type="Pfam" id="PF03644">
    <property type="entry name" value="Glyco_hydro_85"/>
    <property type="match status" value="1"/>
</dbReference>
<name>A0A087SUU1_STEMI</name>
<dbReference type="OMA" id="ENENRFW"/>
<evidence type="ECO:0000256" key="1">
    <source>
        <dbReference type="ARBA" id="ARBA00004514"/>
    </source>
</evidence>
<dbReference type="InterPro" id="IPR017853">
    <property type="entry name" value="GH"/>
</dbReference>
<keyword evidence="12" id="KW-1185">Reference proteome</keyword>
<comment type="subcellular location">
    <subcellularLocation>
        <location evidence="1">Cytoplasm</location>
        <location evidence="1">Cytosol</location>
    </subcellularLocation>
</comment>
<dbReference type="FunFam" id="3.20.20.80:FF:000043">
    <property type="entry name" value="cytosolic endo-beta-N-acetylglucosaminidase"/>
    <property type="match status" value="1"/>
</dbReference>
<evidence type="ECO:0000259" key="10">
    <source>
        <dbReference type="Pfam" id="PF03644"/>
    </source>
</evidence>
<evidence type="ECO:0000256" key="7">
    <source>
        <dbReference type="ARBA" id="ARBA00034414"/>
    </source>
</evidence>
<reference evidence="11 12" key="1">
    <citation type="submission" date="2013-11" db="EMBL/GenBank/DDBJ databases">
        <title>Genome sequencing of Stegodyphus mimosarum.</title>
        <authorList>
            <person name="Bechsgaard J."/>
        </authorList>
    </citation>
    <scope>NUCLEOTIDE SEQUENCE [LARGE SCALE GENOMIC DNA]</scope>
</reference>
<accession>A0A087SUU1</accession>
<dbReference type="Gene3D" id="2.60.120.260">
    <property type="entry name" value="Galactose-binding domain-like"/>
    <property type="match status" value="1"/>
</dbReference>
<gene>
    <name evidence="11" type="ORF">X975_03377</name>
</gene>
<dbReference type="PANTHER" id="PTHR13246">
    <property type="entry name" value="ENDO BETA N-ACETYLGLUCOSAMINIDASE"/>
    <property type="match status" value="1"/>
</dbReference>
<evidence type="ECO:0000256" key="3">
    <source>
        <dbReference type="ARBA" id="ARBA00012566"/>
    </source>
</evidence>
<evidence type="ECO:0000256" key="6">
    <source>
        <dbReference type="ARBA" id="ARBA00023295"/>
    </source>
</evidence>
<dbReference type="PANTHER" id="PTHR13246:SF1">
    <property type="entry name" value="CYTOSOLIC ENDO-BETA-N-ACETYLGLUCOSAMINIDASE"/>
    <property type="match status" value="1"/>
</dbReference>
<dbReference type="SUPFAM" id="SSF51445">
    <property type="entry name" value="(Trans)glycosidases"/>
    <property type="match status" value="1"/>
</dbReference>
<evidence type="ECO:0000256" key="9">
    <source>
        <dbReference type="ARBA" id="ARBA00072457"/>
    </source>
</evidence>
<sequence>MEDLQHTECCPIKQIEELKEWEPSFVKYASAPLRKRIPVDDSPKTLICHDMRGGYLEDKFVHGCKAEDCYYFIHWSLVDSFVYFSHHLVTIPPCGWISAAHQNGVKVLGTFITEWDAGEKVCEELFKDSNNVLHYSRQLVRIAAFYNFDGWLINIENKLKINQIPLLKQFINVLTDMMHSFRSHSLVIWYDSVIESGDLKWQNALNEHNRDFFYGCDGIFLNYNWKDEDLKLSVSEAGLRKTDVYVGLDVFGRGCLGGGGFSTNIAAEEARKYGLSIAIFAPGWVHECLDVKDFPVNQQKFWSALNEVCTARAFKNLPFASSFCPGFGKKLFRNGKVVCNEPWYNISLQQPQPTFYSSHSSKGNNVVMHIEDAYNGGGCLCLNGRFNDCKKFYDFMILSTEFALENSYIISYTFKSLVNGLDVTLILDIQCYEGSYELCLTEEKENEIIPVDASVKYKMPASRNELLNTTYKETDENLLYETNWIKR</sequence>